<feature type="compositionally biased region" description="Low complexity" evidence="2">
    <location>
        <begin position="259"/>
        <end position="372"/>
    </location>
</feature>
<dbReference type="Proteomes" id="UP000580830">
    <property type="component" value="Unassembled WGS sequence"/>
</dbReference>
<feature type="region of interest" description="Disordered" evidence="2">
    <location>
        <begin position="1"/>
        <end position="40"/>
    </location>
</feature>
<dbReference type="Gene3D" id="3.30.910.20">
    <property type="entry name" value="Skp domain"/>
    <property type="match status" value="1"/>
</dbReference>
<proteinExistence type="predicted"/>
<evidence type="ECO:0000256" key="1">
    <source>
        <dbReference type="SAM" id="Coils"/>
    </source>
</evidence>
<feature type="compositionally biased region" description="Basic and acidic residues" evidence="2">
    <location>
        <begin position="239"/>
        <end position="250"/>
    </location>
</feature>
<dbReference type="SMART" id="SM00935">
    <property type="entry name" value="OmpH"/>
    <property type="match status" value="1"/>
</dbReference>
<dbReference type="InterPro" id="IPR005632">
    <property type="entry name" value="Chaperone_Skp"/>
</dbReference>
<dbReference type="EMBL" id="DULP01000079">
    <property type="protein sequence ID" value="HHW33497.1"/>
    <property type="molecule type" value="Genomic_DNA"/>
</dbReference>
<evidence type="ECO:0000313" key="4">
    <source>
        <dbReference type="Proteomes" id="UP000580830"/>
    </source>
</evidence>
<dbReference type="SUPFAM" id="SSF111384">
    <property type="entry name" value="OmpH-like"/>
    <property type="match status" value="1"/>
</dbReference>
<dbReference type="GO" id="GO:0051082">
    <property type="term" value="F:unfolded protein binding"/>
    <property type="evidence" value="ECO:0007669"/>
    <property type="project" value="InterPro"/>
</dbReference>
<comment type="caution">
    <text evidence="3">The sequence shown here is derived from an EMBL/GenBank/DDBJ whole genome shotgun (WGS) entry which is preliminary data.</text>
</comment>
<sequence>MLLGALPLAAQEPASPRPVPRASEALPAAEAPGLSDAASDLAGPAAALPAPAAPNGAADAPLRLAPSAAAPGADPRALAVVIVDQEALYRQSRWGMRAQAELAAQSRQVAADNDRAFADLVADEDALTAARARLSPEEFRIRATEFDERVMAIRRERDEAREALSDTAERDRAIFFQAAAPVLGRVMVARGALVMLDQRMVLIAEDRVDVTDDAIAALNAELGDGREIIAAALKAQAEQERAQAEAEKDTAPPPETDLDSAIDPGAAAGSDGAAADPASTVPGDAAPAAAPVDEVPGPASSAGSDGTADPAAAAATVPDDAAPVDEAPGTASSAVPAPGAAGSDASDPAPSPPEDAAADAAPDLDASSAPGAEAVSAPPSADSGPPREPGEAE</sequence>
<gene>
    <name evidence="3" type="ORF">GXX24_05070</name>
</gene>
<feature type="coiled-coil region" evidence="1">
    <location>
        <begin position="143"/>
        <end position="170"/>
    </location>
</feature>
<protein>
    <submittedName>
        <fullName evidence="3">OmpH family outer membrane protein</fullName>
    </submittedName>
</protein>
<organism evidence="3 4">
    <name type="scientific">Paracoccus solventivorans</name>
    <dbReference type="NCBI Taxonomy" id="53463"/>
    <lineage>
        <taxon>Bacteria</taxon>
        <taxon>Pseudomonadati</taxon>
        <taxon>Pseudomonadota</taxon>
        <taxon>Alphaproteobacteria</taxon>
        <taxon>Rhodobacterales</taxon>
        <taxon>Paracoccaceae</taxon>
        <taxon>Paracoccus</taxon>
    </lineage>
</organism>
<dbReference type="AlphaFoldDB" id="A0A832QVQ3"/>
<dbReference type="Pfam" id="PF03938">
    <property type="entry name" value="OmpH"/>
    <property type="match status" value="1"/>
</dbReference>
<evidence type="ECO:0000313" key="3">
    <source>
        <dbReference type="EMBL" id="HHW33497.1"/>
    </source>
</evidence>
<feature type="region of interest" description="Disordered" evidence="2">
    <location>
        <begin position="239"/>
        <end position="393"/>
    </location>
</feature>
<name>A0A832QVQ3_9RHOB</name>
<evidence type="ECO:0000256" key="2">
    <source>
        <dbReference type="SAM" id="MobiDB-lite"/>
    </source>
</evidence>
<dbReference type="InterPro" id="IPR024930">
    <property type="entry name" value="Skp_dom_sf"/>
</dbReference>
<keyword evidence="1" id="KW-0175">Coiled coil</keyword>
<reference evidence="3 4" key="1">
    <citation type="journal article" date="2020" name="Biotechnol. Biofuels">
        <title>New insights from the biogas microbiome by comprehensive genome-resolved metagenomics of nearly 1600 species originating from multiple anaerobic digesters.</title>
        <authorList>
            <person name="Campanaro S."/>
            <person name="Treu L."/>
            <person name="Rodriguez-R L.M."/>
            <person name="Kovalovszki A."/>
            <person name="Ziels R.M."/>
            <person name="Maus I."/>
            <person name="Zhu X."/>
            <person name="Kougias P.G."/>
            <person name="Basile A."/>
            <person name="Luo G."/>
            <person name="Schluter A."/>
            <person name="Konstantinidis K.T."/>
            <person name="Angelidaki I."/>
        </authorList>
    </citation>
    <scope>NUCLEOTIDE SEQUENCE [LARGE SCALE GENOMIC DNA]</scope>
    <source>
        <strain evidence="3">AS04akNAM_125</strain>
    </source>
</reference>
<accession>A0A832QVQ3</accession>